<dbReference type="PANTHER" id="PTHR11851">
    <property type="entry name" value="METALLOPROTEASE"/>
    <property type="match status" value="1"/>
</dbReference>
<dbReference type="InterPro" id="IPR050361">
    <property type="entry name" value="MPP/UQCRC_Complex"/>
</dbReference>
<comment type="caution">
    <text evidence="5">The sequence shown here is derived from an EMBL/GenBank/DDBJ whole genome shotgun (WGS) entry which is preliminary data.</text>
</comment>
<proteinExistence type="inferred from homology"/>
<keyword evidence="6" id="KW-1185">Reference proteome</keyword>
<sequence>MRMNLRHTFLPLSLAASLSAGAQKPATKAAPFQVKYEQFTLPNGLKVILHEDHSDPIVAVSTVVHVGSNREKAGKTGFAHFFEHMSFNHSENTPRGANRKLIPEWGGNRNGGTWSDGTVYYEVIPKDAFEKILWIDSDRLGFMINTVTKEALAKEIQVVKNEKRQNYDNVPYGSTSEVILGALYPKEHPYNWPVIGSLPDLQAASLEDVKEFYNRYYGAANATLVIAGDIDPKKTKERVQYWFGEIRRGPAVQPLKPMPATLAASRSFWYEDNFAKLPELTMAYPSVEQNHKDAYALNLLGQLLAGSKTAPLYSVIVTEQKLAPSVSANNQSKEIAGEFYIRVRGNATTDLDDVKKAIETGLARFEKEGFTDKQLENLKTQYESNLYSGLESVLAKAQRLGRDNEFRGDPGFVTKEAVLVRGVTRADILRVYNQYIKGKNYIATAFVPRGKKDLALAGAEEAKVWTEPIVNGVAVEDVDPGADAQFAKTKTKNDRSEPGFGAMPLFKMPPVWTGTMANGMRLYGIESREVPLVNFEVVIPGGHWADPIDKSGVSALLAGLMTQGTATKTPAELEAAIDALGASINVSSGNEELRVRATCLARNFAPTMALVQEMLLQPRWDKAEYERLYKATQTAIQGREANATAIAALNFNKLLYGDQHILGIPAQGTSESVARITLDDLKQYFSTWVKPSAATVHVAGAVPQGEAIQTIAVLAQNWNGSAPALPSYTVPQQDRANTVYFIDVPGAKQSVLYVGKLGVSAKDPDATAISFANEVLGVNSSSRLFQTLRIGKGFTYGAQSAQLRSTERAPFQAVTSVRANATLASLQIIQDMIRQYGNTFTEKEVELTRNKVLKGSTLDYETLGAKLGLLNEISKYRRPLRFVEEDQQQLVKMNLADYRGIIGKHFNEADMVYVVVGDKATQLEEVKKLGKKVVQLDTNGNPLGF</sequence>
<evidence type="ECO:0000259" key="3">
    <source>
        <dbReference type="Pfam" id="PF00675"/>
    </source>
</evidence>
<feature type="signal peptide" evidence="2">
    <location>
        <begin position="1"/>
        <end position="22"/>
    </location>
</feature>
<dbReference type="InterPro" id="IPR011249">
    <property type="entry name" value="Metalloenz_LuxS/M16"/>
</dbReference>
<feature type="domain" description="Peptidase M16 N-terminal" evidence="3">
    <location>
        <begin position="46"/>
        <end position="162"/>
    </location>
</feature>
<feature type="domain" description="Peptidase M16 C-terminal" evidence="4">
    <location>
        <begin position="205"/>
        <end position="382"/>
    </location>
</feature>
<dbReference type="GO" id="GO:0046872">
    <property type="term" value="F:metal ion binding"/>
    <property type="evidence" value="ECO:0007669"/>
    <property type="project" value="InterPro"/>
</dbReference>
<accession>A0A4R1BAX8</accession>
<keyword evidence="2" id="KW-0732">Signal</keyword>
<dbReference type="SUPFAM" id="SSF63411">
    <property type="entry name" value="LuxS/MPP-like metallohydrolase"/>
    <property type="match status" value="4"/>
</dbReference>
<evidence type="ECO:0000259" key="4">
    <source>
        <dbReference type="Pfam" id="PF05193"/>
    </source>
</evidence>
<evidence type="ECO:0000313" key="5">
    <source>
        <dbReference type="EMBL" id="TCJ14119.1"/>
    </source>
</evidence>
<dbReference type="Gene3D" id="3.30.830.10">
    <property type="entry name" value="Metalloenzyme, LuxS/M16 peptidase-like"/>
    <property type="match status" value="4"/>
</dbReference>
<organism evidence="5 6">
    <name type="scientific">Flaviaesturariibacter flavus</name>
    <dbReference type="NCBI Taxonomy" id="2502780"/>
    <lineage>
        <taxon>Bacteria</taxon>
        <taxon>Pseudomonadati</taxon>
        <taxon>Bacteroidota</taxon>
        <taxon>Chitinophagia</taxon>
        <taxon>Chitinophagales</taxon>
        <taxon>Chitinophagaceae</taxon>
        <taxon>Flaviaestuariibacter</taxon>
    </lineage>
</organism>
<protein>
    <submittedName>
        <fullName evidence="5">Insulinase family protein</fullName>
    </submittedName>
</protein>
<feature type="chain" id="PRO_5020364132" evidence="2">
    <location>
        <begin position="23"/>
        <end position="945"/>
    </location>
</feature>
<dbReference type="PANTHER" id="PTHR11851:SF49">
    <property type="entry name" value="MITOCHONDRIAL-PROCESSING PEPTIDASE SUBUNIT ALPHA"/>
    <property type="match status" value="1"/>
</dbReference>
<evidence type="ECO:0000256" key="1">
    <source>
        <dbReference type="ARBA" id="ARBA00007261"/>
    </source>
</evidence>
<name>A0A4R1BAX8_9BACT</name>
<dbReference type="Pfam" id="PF05193">
    <property type="entry name" value="Peptidase_M16_C"/>
    <property type="match status" value="2"/>
</dbReference>
<evidence type="ECO:0000256" key="2">
    <source>
        <dbReference type="SAM" id="SignalP"/>
    </source>
</evidence>
<comment type="similarity">
    <text evidence="1">Belongs to the peptidase M16 family.</text>
</comment>
<feature type="domain" description="Peptidase M16 N-terminal" evidence="3">
    <location>
        <begin position="531"/>
        <end position="648"/>
    </location>
</feature>
<dbReference type="InterPro" id="IPR007863">
    <property type="entry name" value="Peptidase_M16_C"/>
</dbReference>
<reference evidence="5 6" key="1">
    <citation type="submission" date="2019-03" db="EMBL/GenBank/DDBJ databases">
        <authorList>
            <person name="Kim M.K.M."/>
        </authorList>
    </citation>
    <scope>NUCLEOTIDE SEQUENCE [LARGE SCALE GENOMIC DNA]</scope>
    <source>
        <strain evidence="5 6">17J68-12</strain>
    </source>
</reference>
<feature type="domain" description="Peptidase M16 C-terminal" evidence="4">
    <location>
        <begin position="675"/>
        <end position="851"/>
    </location>
</feature>
<dbReference type="Pfam" id="PF00675">
    <property type="entry name" value="Peptidase_M16"/>
    <property type="match status" value="2"/>
</dbReference>
<dbReference type="OrthoDB" id="9811314at2"/>
<dbReference type="InterPro" id="IPR011765">
    <property type="entry name" value="Pept_M16_N"/>
</dbReference>
<gene>
    <name evidence="5" type="ORF">EPD60_08905</name>
</gene>
<dbReference type="Proteomes" id="UP000295334">
    <property type="component" value="Unassembled WGS sequence"/>
</dbReference>
<dbReference type="AlphaFoldDB" id="A0A4R1BAX8"/>
<dbReference type="EMBL" id="SJZI01000042">
    <property type="protein sequence ID" value="TCJ14119.1"/>
    <property type="molecule type" value="Genomic_DNA"/>
</dbReference>
<evidence type="ECO:0000313" key="6">
    <source>
        <dbReference type="Proteomes" id="UP000295334"/>
    </source>
</evidence>